<evidence type="ECO:0000313" key="2">
    <source>
        <dbReference type="EMBL" id="SKC06747.1"/>
    </source>
</evidence>
<dbReference type="Proteomes" id="UP000191112">
    <property type="component" value="Unassembled WGS sequence"/>
</dbReference>
<reference evidence="2 3" key="1">
    <citation type="submission" date="2017-02" db="EMBL/GenBank/DDBJ databases">
        <authorList>
            <person name="Peterson S.W."/>
        </authorList>
    </citation>
    <scope>NUCLEOTIDE SEQUENCE [LARGE SCALE GENOMIC DNA]</scope>
    <source>
        <strain evidence="2 3">DSM 22323</strain>
    </source>
</reference>
<gene>
    <name evidence="2" type="ORF">SAMN05660477_02782</name>
</gene>
<feature type="transmembrane region" description="Helical" evidence="1">
    <location>
        <begin position="61"/>
        <end position="80"/>
    </location>
</feature>
<name>A0A1T5GEN5_9FLAO</name>
<dbReference type="AlphaFoldDB" id="A0A1T5GEN5"/>
<evidence type="ECO:0000256" key="1">
    <source>
        <dbReference type="SAM" id="Phobius"/>
    </source>
</evidence>
<feature type="transmembrane region" description="Helical" evidence="1">
    <location>
        <begin position="12"/>
        <end position="33"/>
    </location>
</feature>
<sequence length="223" mass="25810">MLFTGTNYLNSSIMIIVLTITVAVFVGVLFVIISRNNKSNLSRYNYRNQSVVEIKIQPVRIILFGSVLVFIGCFFSFLFVDSVTSMLENHTFFDDITFLILSLIITATSLYGLYLGVKLLLRANKIIQVRFDNQVLSYMPVNYDLTGKASGWEVLRMYFEEPSKQLKFSDIRTLKLEKPKWRKHVIRIFLKNGSNFSLPFLYYDESQLDELYTALVFRVGKVS</sequence>
<keyword evidence="1" id="KW-0812">Transmembrane</keyword>
<keyword evidence="3" id="KW-1185">Reference proteome</keyword>
<protein>
    <submittedName>
        <fullName evidence="2">Uncharacterized protein</fullName>
    </submittedName>
</protein>
<keyword evidence="1" id="KW-0472">Membrane</keyword>
<keyword evidence="1" id="KW-1133">Transmembrane helix</keyword>
<dbReference type="EMBL" id="FUYZ01000011">
    <property type="protein sequence ID" value="SKC06747.1"/>
    <property type="molecule type" value="Genomic_DNA"/>
</dbReference>
<accession>A0A1T5GEN5</accession>
<organism evidence="2 3">
    <name type="scientific">Soonwooa buanensis</name>
    <dbReference type="NCBI Taxonomy" id="619805"/>
    <lineage>
        <taxon>Bacteria</taxon>
        <taxon>Pseudomonadati</taxon>
        <taxon>Bacteroidota</taxon>
        <taxon>Flavobacteriia</taxon>
        <taxon>Flavobacteriales</taxon>
        <taxon>Weeksellaceae</taxon>
        <taxon>Chryseobacterium group</taxon>
        <taxon>Soonwooa</taxon>
    </lineage>
</organism>
<feature type="transmembrane region" description="Helical" evidence="1">
    <location>
        <begin position="100"/>
        <end position="121"/>
    </location>
</feature>
<proteinExistence type="predicted"/>
<dbReference type="STRING" id="619805.SAMN05660477_02782"/>
<evidence type="ECO:0000313" key="3">
    <source>
        <dbReference type="Proteomes" id="UP000191112"/>
    </source>
</evidence>